<dbReference type="Gene3D" id="3.20.20.80">
    <property type="entry name" value="Glycosidases"/>
    <property type="match status" value="1"/>
</dbReference>
<dbReference type="SUPFAM" id="SSF51445">
    <property type="entry name" value="(Trans)glycosidases"/>
    <property type="match status" value="1"/>
</dbReference>
<accession>A0ABP0EGR5</accession>
<dbReference type="InterPro" id="IPR006102">
    <property type="entry name" value="Ig-like_GH2"/>
</dbReference>
<dbReference type="InterPro" id="IPR036156">
    <property type="entry name" value="Beta-gal/glucu_dom_sf"/>
</dbReference>
<feature type="domain" description="Glycoside hydrolase family 2 immunoglobulin-like beta-sandwich" evidence="11">
    <location>
        <begin position="188"/>
        <end position="294"/>
    </location>
</feature>
<evidence type="ECO:0000256" key="6">
    <source>
        <dbReference type="ARBA" id="ARBA00023295"/>
    </source>
</evidence>
<keyword evidence="4" id="KW-0378">Hydrolase</keyword>
<evidence type="ECO:0000256" key="7">
    <source>
        <dbReference type="ARBA" id="ARBA00023326"/>
    </source>
</evidence>
<comment type="pathway">
    <text evidence="2">Glycan metabolism; N-glycan degradation.</text>
</comment>
<keyword evidence="7" id="KW-0624">Polysaccharide degradation</keyword>
<dbReference type="InterPro" id="IPR054593">
    <property type="entry name" value="Beta-mannosidase-like_N2"/>
</dbReference>
<dbReference type="Pfam" id="PF22666">
    <property type="entry name" value="Glyco_hydro_2_N2"/>
    <property type="match status" value="1"/>
</dbReference>
<feature type="domain" description="Beta-mannosidase-like galactose-binding" evidence="13">
    <location>
        <begin position="13"/>
        <end position="178"/>
    </location>
</feature>
<evidence type="ECO:0000259" key="11">
    <source>
        <dbReference type="Pfam" id="PF00703"/>
    </source>
</evidence>
<dbReference type="PANTHER" id="PTHR43730">
    <property type="entry name" value="BETA-MANNOSIDASE"/>
    <property type="match status" value="1"/>
</dbReference>
<evidence type="ECO:0000256" key="10">
    <source>
        <dbReference type="ARBA" id="ARBA00041614"/>
    </source>
</evidence>
<dbReference type="InterPro" id="IPR050887">
    <property type="entry name" value="Beta-mannosidase_GH2"/>
</dbReference>
<evidence type="ECO:0000256" key="5">
    <source>
        <dbReference type="ARBA" id="ARBA00023277"/>
    </source>
</evidence>
<dbReference type="InterPro" id="IPR017853">
    <property type="entry name" value="GH"/>
</dbReference>
<evidence type="ECO:0000256" key="2">
    <source>
        <dbReference type="ARBA" id="ARBA00004740"/>
    </source>
</evidence>
<name>A0ABP0EGR5_9ASCO</name>
<evidence type="ECO:0000256" key="1">
    <source>
        <dbReference type="ARBA" id="ARBA00000829"/>
    </source>
</evidence>
<dbReference type="SUPFAM" id="SSF49303">
    <property type="entry name" value="beta-Galactosidase/glucuronidase domain"/>
    <property type="match status" value="1"/>
</dbReference>
<keyword evidence="6" id="KW-0326">Glycosidase</keyword>
<dbReference type="SUPFAM" id="SSF49785">
    <property type="entry name" value="Galactose-binding domain-like"/>
    <property type="match status" value="1"/>
</dbReference>
<comment type="similarity">
    <text evidence="8">Belongs to the glycosyl hydrolase 2 family. Beta-mannosidase B subfamily.</text>
</comment>
<evidence type="ECO:0000256" key="4">
    <source>
        <dbReference type="ARBA" id="ARBA00022801"/>
    </source>
</evidence>
<dbReference type="EMBL" id="OZ004257">
    <property type="protein sequence ID" value="CAK7907328.1"/>
    <property type="molecule type" value="Genomic_DNA"/>
</dbReference>
<dbReference type="Pfam" id="PF00703">
    <property type="entry name" value="Glyco_hydro_2"/>
    <property type="match status" value="1"/>
</dbReference>
<keyword evidence="5" id="KW-0119">Carbohydrate metabolism</keyword>
<dbReference type="InterPro" id="IPR041447">
    <property type="entry name" value="Mannosidase_ig"/>
</dbReference>
<evidence type="ECO:0000259" key="13">
    <source>
        <dbReference type="Pfam" id="PF22666"/>
    </source>
</evidence>
<comment type="catalytic activity">
    <reaction evidence="1">
        <text>Hydrolysis of terminal, non-reducing beta-D-mannose residues in beta-D-mannosides.</text>
        <dbReference type="EC" id="3.2.1.25"/>
    </reaction>
</comment>
<organism evidence="14 15">
    <name type="scientific">[Candida] anglica</name>
    <dbReference type="NCBI Taxonomy" id="148631"/>
    <lineage>
        <taxon>Eukaryota</taxon>
        <taxon>Fungi</taxon>
        <taxon>Dikarya</taxon>
        <taxon>Ascomycota</taxon>
        <taxon>Saccharomycotina</taxon>
        <taxon>Pichiomycetes</taxon>
        <taxon>Debaryomycetaceae</taxon>
        <taxon>Kurtzmaniella</taxon>
    </lineage>
</organism>
<feature type="domain" description="Mannosidase Ig/CBM-like" evidence="12">
    <location>
        <begin position="663"/>
        <end position="748"/>
    </location>
</feature>
<dbReference type="Gene3D" id="2.60.120.260">
    <property type="entry name" value="Galactose-binding domain-like"/>
    <property type="match status" value="1"/>
</dbReference>
<evidence type="ECO:0000256" key="9">
    <source>
        <dbReference type="ARBA" id="ARBA00041069"/>
    </source>
</evidence>
<evidence type="ECO:0000313" key="14">
    <source>
        <dbReference type="EMBL" id="CAK7907328.1"/>
    </source>
</evidence>
<evidence type="ECO:0000256" key="8">
    <source>
        <dbReference type="ARBA" id="ARBA00038429"/>
    </source>
</evidence>
<protein>
    <recommendedName>
        <fullName evidence="9">Beta-mannosidase B</fullName>
        <ecNumber evidence="3">3.2.1.25</ecNumber>
    </recommendedName>
    <alternativeName>
        <fullName evidence="10">Mannanase B</fullName>
    </alternativeName>
</protein>
<dbReference type="InterPro" id="IPR008979">
    <property type="entry name" value="Galactose-bd-like_sf"/>
</dbReference>
<evidence type="ECO:0000256" key="3">
    <source>
        <dbReference type="ARBA" id="ARBA00012754"/>
    </source>
</evidence>
<sequence>MTFGNFTAEVSKWKFKEVGTSIWLESKPGGCAEIYSDLLYNKKIQDPFLDMNEDQVQWVSKCQWEYETNIEIPRIDNKEKYKLIFEGLDTFATIYFNSEEILKTDNMFLKYSVFVQPKLTNTIRIVFGSALNISKMYEHRHGKLKCWNGDPSRVYIRKAQYQYGWDWGPKLISCGPYRPTYLISYQSHINDFYVHGDVHEDLSIVSGYIETDIETDTQVVISMEVRSPDSIETVLHLKKPVSGSGKFLQEFSILSPKLWYPRGYGSAALYHVTVRLISKTGNIICQVHKHIGFKRIQLIQHPFLEQSGTSFYLQINNIPIFCKGSNWIPAHSIPSSVSKTDYKQWLNSAVNANHNMIRVWGGGYYESDFFYNNCDRLGLLVWQDFMFACGQYPGNLKYFVESVSKEVAYQVQRLRNHCSISMYCGNNEDYQIAEAYNLQWDKKNHTGDYAKTSFPARTIYEKIIPELVAKYHVGIPYHPGSPWGGEKTSDPTVGDIHQWNVWHGTREKYQDWYKLGGRFVSEFGMEALPSYSTFMRCISEISEIYPQSLVVDFHNKAAGFESRLASYMFENIRLRTMDMKSWIYATQLMQAECLGYAIRSWRRNWKGKGKRYMGGILIWQLNDCWPVTSWSLVDNFKTPKLAFYAAKREYRAIAVGVQRQGNELQVWCVNDEGSKENITLSLDIYEVFSGQLIEHYEMYNITLEANSSSEILSNYELPSDGPMVANASIIHKDEVLANYGDWPQPLKYLQFCKRSIKLEVYDGYVVISTTMPIKGIELITENNLFFEDNGMDLFPNKEMTVSCPELKHTDTVTIRHYE</sequence>
<evidence type="ECO:0000313" key="15">
    <source>
        <dbReference type="Proteomes" id="UP001497600"/>
    </source>
</evidence>
<reference evidence="14 15" key="1">
    <citation type="submission" date="2024-01" db="EMBL/GenBank/DDBJ databases">
        <authorList>
            <consortium name="Genoscope - CEA"/>
            <person name="William W."/>
        </authorList>
    </citation>
    <scope>NUCLEOTIDE SEQUENCE [LARGE SCALE GENOMIC DNA]</scope>
    <source>
        <strain evidence="14 15">29B2s-10</strain>
    </source>
</reference>
<dbReference type="Gene3D" id="2.60.40.10">
    <property type="entry name" value="Immunoglobulins"/>
    <property type="match status" value="2"/>
</dbReference>
<gene>
    <name evidence="14" type="ORF">CAAN4_E04984</name>
</gene>
<dbReference type="Proteomes" id="UP001497600">
    <property type="component" value="Chromosome E"/>
</dbReference>
<keyword evidence="15" id="KW-1185">Reference proteome</keyword>
<proteinExistence type="inferred from homology"/>
<dbReference type="PANTHER" id="PTHR43730:SF1">
    <property type="entry name" value="BETA-MANNOSIDASE"/>
    <property type="match status" value="1"/>
</dbReference>
<dbReference type="Pfam" id="PF17786">
    <property type="entry name" value="Mannosidase_ig"/>
    <property type="match status" value="1"/>
</dbReference>
<dbReference type="InterPro" id="IPR013783">
    <property type="entry name" value="Ig-like_fold"/>
</dbReference>
<evidence type="ECO:0000259" key="12">
    <source>
        <dbReference type="Pfam" id="PF17786"/>
    </source>
</evidence>
<dbReference type="EC" id="3.2.1.25" evidence="3"/>